<name>A0A565CVQ0_9BRAS</name>
<keyword evidence="1" id="KW-0833">Ubl conjugation pathway</keyword>
<dbReference type="GO" id="GO:0016579">
    <property type="term" value="P:protein deubiquitination"/>
    <property type="evidence" value="ECO:0007669"/>
    <property type="project" value="InterPro"/>
</dbReference>
<feature type="domain" description="Peptidase C19 ubiquitin carboxyl-terminal hydrolase" evidence="3">
    <location>
        <begin position="55"/>
        <end position="350"/>
    </location>
</feature>
<gene>
    <name evidence="4" type="ORF">ANE_LOCUS28078</name>
</gene>
<protein>
    <recommendedName>
        <fullName evidence="3">Peptidase C19 ubiquitin carboxyl-terminal hydrolase domain-containing protein</fullName>
    </recommendedName>
</protein>
<dbReference type="Gene3D" id="3.90.70.10">
    <property type="entry name" value="Cysteine proteinases"/>
    <property type="match status" value="1"/>
</dbReference>
<proteinExistence type="predicted"/>
<dbReference type="Pfam" id="PF00443">
    <property type="entry name" value="UCH"/>
    <property type="match status" value="1"/>
</dbReference>
<organism evidence="4 5">
    <name type="scientific">Arabis nemorensis</name>
    <dbReference type="NCBI Taxonomy" id="586526"/>
    <lineage>
        <taxon>Eukaryota</taxon>
        <taxon>Viridiplantae</taxon>
        <taxon>Streptophyta</taxon>
        <taxon>Embryophyta</taxon>
        <taxon>Tracheophyta</taxon>
        <taxon>Spermatophyta</taxon>
        <taxon>Magnoliopsida</taxon>
        <taxon>eudicotyledons</taxon>
        <taxon>Gunneridae</taxon>
        <taxon>Pentapetalae</taxon>
        <taxon>rosids</taxon>
        <taxon>malvids</taxon>
        <taxon>Brassicales</taxon>
        <taxon>Brassicaceae</taxon>
        <taxon>Arabideae</taxon>
        <taxon>Arabis</taxon>
    </lineage>
</organism>
<evidence type="ECO:0000256" key="1">
    <source>
        <dbReference type="ARBA" id="ARBA00022786"/>
    </source>
</evidence>
<keyword evidence="2" id="KW-0378">Hydrolase</keyword>
<dbReference type="AlphaFoldDB" id="A0A565CVQ0"/>
<dbReference type="SUPFAM" id="SSF54001">
    <property type="entry name" value="Cysteine proteinases"/>
    <property type="match status" value="1"/>
</dbReference>
<evidence type="ECO:0000313" key="5">
    <source>
        <dbReference type="Proteomes" id="UP000489600"/>
    </source>
</evidence>
<accession>A0A565CVQ0</accession>
<sequence length="360" mass="41253">MEPKYILASEMCRLENSSNPDNQGEATKVVDHDMKNMLGEDSLLEHLESAPGGAAAMYNSALDMTLKALLNMKVLKEDLKHNDQPYQDDLGEQVPCALQNFFTAFVSEEIKNEGIYSVLLSDLLASLKEVIPMSSDAAEVLVEILEFWQCWKNPERESLVTRLFSLEVNETMSCKKCRRKSNYPEEISYGIVMAADSIRDQKCAFGNMKFVDILNMIRMQYQMLCDIKTGGCGETNIVDHIISSCPPIFTVVLQWDKSETEKELSETTKALDWEIDISRLYRGLEQNTNYRLVSMVGCGEEEEEHICLAYEKIRWVNLRRESFEGEDVGSWKNVVKFCEERKVRPVILFYEAAPSRWPNK</sequence>
<dbReference type="GO" id="GO:0004843">
    <property type="term" value="F:cysteine-type deubiquitinase activity"/>
    <property type="evidence" value="ECO:0007669"/>
    <property type="project" value="InterPro"/>
</dbReference>
<dbReference type="PANTHER" id="PTHR22975:SF23">
    <property type="entry name" value="F6D8.33-RELATED"/>
    <property type="match status" value="1"/>
</dbReference>
<dbReference type="Proteomes" id="UP000489600">
    <property type="component" value="Unassembled WGS sequence"/>
</dbReference>
<evidence type="ECO:0000256" key="2">
    <source>
        <dbReference type="ARBA" id="ARBA00022801"/>
    </source>
</evidence>
<dbReference type="PANTHER" id="PTHR22975">
    <property type="entry name" value="UBIQUITIN SPECIFIC PROTEINASE"/>
    <property type="match status" value="1"/>
</dbReference>
<dbReference type="InterPro" id="IPR001394">
    <property type="entry name" value="Peptidase_C19_UCH"/>
</dbReference>
<dbReference type="InterPro" id="IPR052398">
    <property type="entry name" value="Ubiquitin_hydrolase_53/54"/>
</dbReference>
<reference evidence="4" key="1">
    <citation type="submission" date="2019-07" db="EMBL/GenBank/DDBJ databases">
        <authorList>
            <person name="Dittberner H."/>
        </authorList>
    </citation>
    <scope>NUCLEOTIDE SEQUENCE [LARGE SCALE GENOMIC DNA]</scope>
</reference>
<evidence type="ECO:0000313" key="4">
    <source>
        <dbReference type="EMBL" id="VVB17634.1"/>
    </source>
</evidence>
<dbReference type="InterPro" id="IPR038765">
    <property type="entry name" value="Papain-like_cys_pep_sf"/>
</dbReference>
<dbReference type="EMBL" id="CABITT030000008">
    <property type="protein sequence ID" value="VVB17634.1"/>
    <property type="molecule type" value="Genomic_DNA"/>
</dbReference>
<keyword evidence="5" id="KW-1185">Reference proteome</keyword>
<comment type="caution">
    <text evidence="4">The sequence shown here is derived from an EMBL/GenBank/DDBJ whole genome shotgun (WGS) entry which is preliminary data.</text>
</comment>
<evidence type="ECO:0000259" key="3">
    <source>
        <dbReference type="Pfam" id="PF00443"/>
    </source>
</evidence>
<dbReference type="OrthoDB" id="1109118at2759"/>